<evidence type="ECO:0000256" key="2">
    <source>
        <dbReference type="ARBA" id="ARBA00005697"/>
    </source>
</evidence>
<proteinExistence type="inferred from homology"/>
<sequence>MSATSASAGTPEASPEASPAHHPRPVSGVDRFFHITERGSSVGAEIRAGVVTFFAMAYIILLNPLILGTGADSEGTVLGVSRVAAVTAFVAGVMTILFGVIAKYPFGIAAGLGLNTLVAVTAVAGEGLTWPEAMGLIVIEGLIIVLLAITGFRAAVFNAIPASMKAAMSVGIGAFISIIGFVGGGFVTRVPDAAGTTVPVSLGIGGSISAWPTVIFIFGLVLGGILVVRNVPGGLFIGVVVTTILSIIVEALFDVGPAFDAQGNENLGGWAMAVPEAPQALGTLPDLSLLGNVDLFGAFTRIGVVAATLLVFTLLLANFFDAMGTMTGLGRQAGLVDETGTLPGMKKALVVEGLGAVAGGAASASSNTVFADSAAGVGDGARTGLANVVTGLLFLAAMFLTPLYEIVPLEAASPVLVIVGAMMMTGVTEIDWSKFYIALPAFLTIMVMPFTYSIANGIGVGFIAFTLMFVAAGKIKDVHWIMWLVSALFVVFFAVDPIMQAIG</sequence>
<evidence type="ECO:0000256" key="8">
    <source>
        <dbReference type="SAM" id="Phobius"/>
    </source>
</evidence>
<reference evidence="9 10" key="1">
    <citation type="submission" date="2019-06" db="EMBL/GenBank/DDBJ databases">
        <authorList>
            <person name="Li J."/>
        </authorList>
    </citation>
    <scope>NUCLEOTIDE SEQUENCE [LARGE SCALE GENOMIC DNA]</scope>
    <source>
        <strain evidence="9 10">LMG 28165</strain>
    </source>
</reference>
<gene>
    <name evidence="9" type="ORF">FHE74_00080</name>
</gene>
<protein>
    <submittedName>
        <fullName evidence="9">NCS2 family permease</fullName>
    </submittedName>
</protein>
<feature type="transmembrane region" description="Helical" evidence="8">
    <location>
        <begin position="168"/>
        <end position="188"/>
    </location>
</feature>
<dbReference type="OrthoDB" id="9808458at2"/>
<dbReference type="Pfam" id="PF00860">
    <property type="entry name" value="Xan_ur_permease"/>
    <property type="match status" value="1"/>
</dbReference>
<comment type="similarity">
    <text evidence="2">Belongs to the nucleobase:cation symporter-2 (NCS2) (TC 2.A.40) family. Azg-like subfamily.</text>
</comment>
<evidence type="ECO:0000256" key="6">
    <source>
        <dbReference type="ARBA" id="ARBA00023136"/>
    </source>
</evidence>
<evidence type="ECO:0000256" key="5">
    <source>
        <dbReference type="ARBA" id="ARBA00022989"/>
    </source>
</evidence>
<feature type="transmembrane region" description="Helical" evidence="8">
    <location>
        <begin position="79"/>
        <end position="101"/>
    </location>
</feature>
<comment type="caution">
    <text evidence="9">The sequence shown here is derived from an EMBL/GenBank/DDBJ whole genome shotgun (WGS) entry which is preliminary data.</text>
</comment>
<dbReference type="GO" id="GO:0005345">
    <property type="term" value="F:purine nucleobase transmembrane transporter activity"/>
    <property type="evidence" value="ECO:0007669"/>
    <property type="project" value="TreeGrafter"/>
</dbReference>
<keyword evidence="4 8" id="KW-0812">Transmembrane</keyword>
<keyword evidence="5 8" id="KW-1133">Transmembrane helix</keyword>
<feature type="transmembrane region" description="Helical" evidence="8">
    <location>
        <begin position="108"/>
        <end position="128"/>
    </location>
</feature>
<dbReference type="RefSeq" id="WP_139464388.1">
    <property type="nucleotide sequence ID" value="NZ_VDHJ01000001.1"/>
</dbReference>
<evidence type="ECO:0000256" key="7">
    <source>
        <dbReference type="SAM" id="MobiDB-lite"/>
    </source>
</evidence>
<feature type="region of interest" description="Disordered" evidence="7">
    <location>
        <begin position="1"/>
        <end position="25"/>
    </location>
</feature>
<feature type="transmembrane region" description="Helical" evidence="8">
    <location>
        <begin position="48"/>
        <end position="67"/>
    </location>
</feature>
<dbReference type="GO" id="GO:0005886">
    <property type="term" value="C:plasma membrane"/>
    <property type="evidence" value="ECO:0007669"/>
    <property type="project" value="TreeGrafter"/>
</dbReference>
<comment type="subcellular location">
    <subcellularLocation>
        <location evidence="1">Endomembrane system</location>
        <topology evidence="1">Multi-pass membrane protein</topology>
    </subcellularLocation>
</comment>
<dbReference type="InterPro" id="IPR006043">
    <property type="entry name" value="NCS2"/>
</dbReference>
<feature type="transmembrane region" description="Helical" evidence="8">
    <location>
        <begin position="480"/>
        <end position="499"/>
    </location>
</feature>
<evidence type="ECO:0000256" key="1">
    <source>
        <dbReference type="ARBA" id="ARBA00004127"/>
    </source>
</evidence>
<dbReference type="EMBL" id="VDHJ01000001">
    <property type="protein sequence ID" value="TNM00389.1"/>
    <property type="molecule type" value="Genomic_DNA"/>
</dbReference>
<dbReference type="GO" id="GO:0012505">
    <property type="term" value="C:endomembrane system"/>
    <property type="evidence" value="ECO:0007669"/>
    <property type="project" value="UniProtKB-SubCell"/>
</dbReference>
<dbReference type="PANTHER" id="PTHR43337:SF1">
    <property type="entry name" value="XANTHINE_URACIL PERMEASE C887.17-RELATED"/>
    <property type="match status" value="1"/>
</dbReference>
<keyword evidence="3" id="KW-0813">Transport</keyword>
<dbReference type="AlphaFoldDB" id="A0A5C4U6J3"/>
<dbReference type="Proteomes" id="UP000312032">
    <property type="component" value="Unassembled WGS sequence"/>
</dbReference>
<feature type="transmembrane region" description="Helical" evidence="8">
    <location>
        <begin position="385"/>
        <end position="405"/>
    </location>
</feature>
<feature type="transmembrane region" description="Helical" evidence="8">
    <location>
        <begin position="134"/>
        <end position="156"/>
    </location>
</feature>
<feature type="transmembrane region" description="Helical" evidence="8">
    <location>
        <begin position="435"/>
        <end position="468"/>
    </location>
</feature>
<feature type="transmembrane region" description="Helical" evidence="8">
    <location>
        <begin position="235"/>
        <end position="253"/>
    </location>
</feature>
<evidence type="ECO:0000256" key="4">
    <source>
        <dbReference type="ARBA" id="ARBA00022692"/>
    </source>
</evidence>
<feature type="transmembrane region" description="Helical" evidence="8">
    <location>
        <begin position="295"/>
        <end position="317"/>
    </location>
</feature>
<evidence type="ECO:0000313" key="9">
    <source>
        <dbReference type="EMBL" id="TNM00389.1"/>
    </source>
</evidence>
<accession>A0A5C4U6J3</accession>
<dbReference type="PANTHER" id="PTHR43337">
    <property type="entry name" value="XANTHINE/URACIL PERMEASE C887.17-RELATED"/>
    <property type="match status" value="1"/>
</dbReference>
<keyword evidence="10" id="KW-1185">Reference proteome</keyword>
<keyword evidence="6 8" id="KW-0472">Membrane</keyword>
<feature type="transmembrane region" description="Helical" evidence="8">
    <location>
        <begin position="208"/>
        <end position="228"/>
    </location>
</feature>
<organism evidence="9 10">
    <name type="scientific">Corynebacterium tapiri</name>
    <dbReference type="NCBI Taxonomy" id="1448266"/>
    <lineage>
        <taxon>Bacteria</taxon>
        <taxon>Bacillati</taxon>
        <taxon>Actinomycetota</taxon>
        <taxon>Actinomycetes</taxon>
        <taxon>Mycobacteriales</taxon>
        <taxon>Corynebacteriaceae</taxon>
        <taxon>Corynebacterium</taxon>
    </lineage>
</organism>
<evidence type="ECO:0000256" key="3">
    <source>
        <dbReference type="ARBA" id="ARBA00022448"/>
    </source>
</evidence>
<name>A0A5C4U6J3_9CORY</name>
<feature type="transmembrane region" description="Helical" evidence="8">
    <location>
        <begin position="411"/>
        <end position="428"/>
    </location>
</feature>
<evidence type="ECO:0000313" key="10">
    <source>
        <dbReference type="Proteomes" id="UP000312032"/>
    </source>
</evidence>
<dbReference type="InterPro" id="IPR045018">
    <property type="entry name" value="Azg-like"/>
</dbReference>